<organism evidence="1 2">
    <name type="scientific">Candidatus Taylorbacteria bacterium RIFCSPHIGHO2_02_FULL_43_32b</name>
    <dbReference type="NCBI Taxonomy" id="1802306"/>
    <lineage>
        <taxon>Bacteria</taxon>
        <taxon>Candidatus Tayloriibacteriota</taxon>
    </lineage>
</organism>
<reference evidence="1 2" key="1">
    <citation type="journal article" date="2016" name="Nat. Commun.">
        <title>Thousands of microbial genomes shed light on interconnected biogeochemical processes in an aquifer system.</title>
        <authorList>
            <person name="Anantharaman K."/>
            <person name="Brown C.T."/>
            <person name="Hug L.A."/>
            <person name="Sharon I."/>
            <person name="Castelle C.J."/>
            <person name="Probst A.J."/>
            <person name="Thomas B.C."/>
            <person name="Singh A."/>
            <person name="Wilkins M.J."/>
            <person name="Karaoz U."/>
            <person name="Brodie E.L."/>
            <person name="Williams K.H."/>
            <person name="Hubbard S.S."/>
            <person name="Banfield J.F."/>
        </authorList>
    </citation>
    <scope>NUCLEOTIDE SEQUENCE [LARGE SCALE GENOMIC DNA]</scope>
</reference>
<evidence type="ECO:0000313" key="2">
    <source>
        <dbReference type="Proteomes" id="UP000177130"/>
    </source>
</evidence>
<accession>A0A1G2MIU6</accession>
<dbReference type="STRING" id="1802306.A3C72_01380"/>
<evidence type="ECO:0000313" key="1">
    <source>
        <dbReference type="EMBL" id="OHA23835.1"/>
    </source>
</evidence>
<dbReference type="EMBL" id="MHRK01000024">
    <property type="protein sequence ID" value="OHA23835.1"/>
    <property type="molecule type" value="Genomic_DNA"/>
</dbReference>
<protein>
    <submittedName>
        <fullName evidence="1">Uncharacterized protein</fullName>
    </submittedName>
</protein>
<gene>
    <name evidence="1" type="ORF">A3C72_01380</name>
</gene>
<comment type="caution">
    <text evidence="1">The sequence shown here is derived from an EMBL/GenBank/DDBJ whole genome shotgun (WGS) entry which is preliminary data.</text>
</comment>
<name>A0A1G2MIU6_9BACT</name>
<proteinExistence type="predicted"/>
<sequence length="209" mass="22819">MQSNKPAVFLLLSVVGVVFFVLAMGQIGENKPKGLDASLGMVELGVLNEGYYPWEAEAKSLKKRLQDLSLPALTEEGTVLHTHQHLDIYINGEKIDVPSDIGINKEEGFISPIHTHDLSGVIHVESPTVEDFTLGQFFGVWGVRFNKDCIGAYCAGPDNSLKVYVNGEESKIDPDLIVLAPYQEIVIVYGSRTNTPSAIPASYDFGPNL</sequence>
<dbReference type="AlphaFoldDB" id="A0A1G2MIU6"/>
<dbReference type="Proteomes" id="UP000177130">
    <property type="component" value="Unassembled WGS sequence"/>
</dbReference>